<comment type="caution">
    <text evidence="1">The sequence shown here is derived from an EMBL/GenBank/DDBJ whole genome shotgun (WGS) entry which is preliminary data.</text>
</comment>
<sequence>MGGLLAWAADIVGSGVGQSPLPGFQCSCCSTVECSLCHLPITGLLCFEFHRKKTLHMKRLCQIVRVKYSRKCRQQILLGRKLRGIAKKMAF</sequence>
<evidence type="ECO:0000313" key="2">
    <source>
        <dbReference type="Proteomes" id="UP000796880"/>
    </source>
</evidence>
<proteinExistence type="predicted"/>
<dbReference type="EMBL" id="VOIH02000008">
    <property type="protein sequence ID" value="KAF3439923.1"/>
    <property type="molecule type" value="Genomic_DNA"/>
</dbReference>
<reference evidence="1" key="1">
    <citation type="submission" date="2020-03" db="EMBL/GenBank/DDBJ databases">
        <title>A high-quality chromosome-level genome assembly of a woody plant with both climbing and erect habits, Rhamnella rubrinervis.</title>
        <authorList>
            <person name="Lu Z."/>
            <person name="Yang Y."/>
            <person name="Zhu X."/>
            <person name="Sun Y."/>
        </authorList>
    </citation>
    <scope>NUCLEOTIDE SEQUENCE</scope>
    <source>
        <strain evidence="1">BYM</strain>
        <tissue evidence="1">Leaf</tissue>
    </source>
</reference>
<name>A0A8K0E4Q3_9ROSA</name>
<keyword evidence="2" id="KW-1185">Reference proteome</keyword>
<protein>
    <submittedName>
        <fullName evidence="1">Uncharacterized protein</fullName>
    </submittedName>
</protein>
<evidence type="ECO:0000313" key="1">
    <source>
        <dbReference type="EMBL" id="KAF3439923.1"/>
    </source>
</evidence>
<organism evidence="1 2">
    <name type="scientific">Rhamnella rubrinervis</name>
    <dbReference type="NCBI Taxonomy" id="2594499"/>
    <lineage>
        <taxon>Eukaryota</taxon>
        <taxon>Viridiplantae</taxon>
        <taxon>Streptophyta</taxon>
        <taxon>Embryophyta</taxon>
        <taxon>Tracheophyta</taxon>
        <taxon>Spermatophyta</taxon>
        <taxon>Magnoliopsida</taxon>
        <taxon>eudicotyledons</taxon>
        <taxon>Gunneridae</taxon>
        <taxon>Pentapetalae</taxon>
        <taxon>rosids</taxon>
        <taxon>fabids</taxon>
        <taxon>Rosales</taxon>
        <taxon>Rhamnaceae</taxon>
        <taxon>rhamnoid group</taxon>
        <taxon>Rhamneae</taxon>
        <taxon>Rhamnella</taxon>
    </lineage>
</organism>
<accession>A0A8K0E4Q3</accession>
<gene>
    <name evidence="1" type="ORF">FNV43_RR18201</name>
</gene>
<dbReference type="Proteomes" id="UP000796880">
    <property type="component" value="Unassembled WGS sequence"/>
</dbReference>
<dbReference type="AlphaFoldDB" id="A0A8K0E4Q3"/>